<proteinExistence type="predicted"/>
<gene>
    <name evidence="1" type="ORF">DFR42_106151</name>
</gene>
<dbReference type="InterPro" id="IPR021233">
    <property type="entry name" value="DUF2783"/>
</dbReference>
<keyword evidence="2" id="KW-1185">Reference proteome</keyword>
<reference evidence="1 2" key="1">
    <citation type="submission" date="2018-05" db="EMBL/GenBank/DDBJ databases">
        <title>Genomic Encyclopedia of Type Strains, Phase IV (KMG-IV): sequencing the most valuable type-strain genomes for metagenomic binning, comparative biology and taxonomic classification.</title>
        <authorList>
            <person name="Goeker M."/>
        </authorList>
    </citation>
    <scope>NUCLEOTIDE SEQUENCE [LARGE SCALE GENOMIC DNA]</scope>
    <source>
        <strain evidence="1 2">DSM 19792</strain>
    </source>
</reference>
<dbReference type="RefSeq" id="WP_110256580.1">
    <property type="nucleotide sequence ID" value="NZ_QJKB01000006.1"/>
</dbReference>
<evidence type="ECO:0000313" key="2">
    <source>
        <dbReference type="Proteomes" id="UP000247792"/>
    </source>
</evidence>
<dbReference type="OrthoDB" id="6460891at2"/>
<dbReference type="Proteomes" id="UP000247792">
    <property type="component" value="Unassembled WGS sequence"/>
</dbReference>
<name>A0A318J5J8_9BURK</name>
<accession>A0A318J5J8</accession>
<protein>
    <submittedName>
        <fullName evidence="1">Uncharacterized protein DUF2783</fullName>
    </submittedName>
</protein>
<dbReference type="EMBL" id="QJKB01000006">
    <property type="protein sequence ID" value="PXX41972.1"/>
    <property type="molecule type" value="Genomic_DNA"/>
</dbReference>
<evidence type="ECO:0000313" key="1">
    <source>
        <dbReference type="EMBL" id="PXX41972.1"/>
    </source>
</evidence>
<sequence length="77" mass="8581">MPLNLQANFHYPDKSAQRDYSAGDDFYQLLIDSHRDLSDEASAALNARLILLLANHIGDISVLQEALRLAGENRDAK</sequence>
<organism evidence="1 2">
    <name type="scientific">Undibacterium pigrum</name>
    <dbReference type="NCBI Taxonomy" id="401470"/>
    <lineage>
        <taxon>Bacteria</taxon>
        <taxon>Pseudomonadati</taxon>
        <taxon>Pseudomonadota</taxon>
        <taxon>Betaproteobacteria</taxon>
        <taxon>Burkholderiales</taxon>
        <taxon>Oxalobacteraceae</taxon>
        <taxon>Undibacterium</taxon>
    </lineage>
</organism>
<comment type="caution">
    <text evidence="1">The sequence shown here is derived from an EMBL/GenBank/DDBJ whole genome shotgun (WGS) entry which is preliminary data.</text>
</comment>
<dbReference type="Pfam" id="PF10932">
    <property type="entry name" value="DUF2783"/>
    <property type="match status" value="1"/>
</dbReference>
<dbReference type="AlphaFoldDB" id="A0A318J5J8"/>